<feature type="transmembrane region" description="Helical" evidence="5">
    <location>
        <begin position="310"/>
        <end position="329"/>
    </location>
</feature>
<dbReference type="AlphaFoldDB" id="A0A841THQ5"/>
<dbReference type="Pfam" id="PF04932">
    <property type="entry name" value="Wzy_C"/>
    <property type="match status" value="1"/>
</dbReference>
<proteinExistence type="predicted"/>
<feature type="transmembrane region" description="Helical" evidence="5">
    <location>
        <begin position="184"/>
        <end position="204"/>
    </location>
</feature>
<feature type="transmembrane region" description="Helical" evidence="5">
    <location>
        <begin position="349"/>
        <end position="370"/>
    </location>
</feature>
<dbReference type="EMBL" id="JACJVN010000060">
    <property type="protein sequence ID" value="MBB6678768.1"/>
    <property type="molecule type" value="Genomic_DNA"/>
</dbReference>
<evidence type="ECO:0000256" key="4">
    <source>
        <dbReference type="ARBA" id="ARBA00023136"/>
    </source>
</evidence>
<feature type="transmembrane region" description="Helical" evidence="5">
    <location>
        <begin position="118"/>
        <end position="135"/>
    </location>
</feature>
<feature type="transmembrane region" description="Helical" evidence="5">
    <location>
        <begin position="504"/>
        <end position="520"/>
    </location>
</feature>
<feature type="transmembrane region" description="Helical" evidence="5">
    <location>
        <begin position="258"/>
        <end position="276"/>
    </location>
</feature>
<evidence type="ECO:0000313" key="7">
    <source>
        <dbReference type="EMBL" id="MBB6678768.1"/>
    </source>
</evidence>
<evidence type="ECO:0000256" key="3">
    <source>
        <dbReference type="ARBA" id="ARBA00022989"/>
    </source>
</evidence>
<dbReference type="PANTHER" id="PTHR37422">
    <property type="entry name" value="TEICHURONIC ACID BIOSYNTHESIS PROTEIN TUAE"/>
    <property type="match status" value="1"/>
</dbReference>
<dbReference type="Proteomes" id="UP000574133">
    <property type="component" value="Unassembled WGS sequence"/>
</dbReference>
<evidence type="ECO:0000256" key="2">
    <source>
        <dbReference type="ARBA" id="ARBA00022692"/>
    </source>
</evidence>
<gene>
    <name evidence="7" type="ORF">H4Q31_15870</name>
</gene>
<feature type="transmembrane region" description="Helical" evidence="5">
    <location>
        <begin position="60"/>
        <end position="76"/>
    </location>
</feature>
<feature type="transmembrane region" description="Helical" evidence="5">
    <location>
        <begin position="88"/>
        <end position="106"/>
    </location>
</feature>
<feature type="transmembrane region" description="Helical" evidence="5">
    <location>
        <begin position="216"/>
        <end position="231"/>
    </location>
</feature>
<dbReference type="InterPro" id="IPR007016">
    <property type="entry name" value="O-antigen_ligase-rel_domated"/>
</dbReference>
<comment type="subcellular location">
    <subcellularLocation>
        <location evidence="1">Membrane</location>
        <topology evidence="1">Multi-pass membrane protein</topology>
    </subcellularLocation>
</comment>
<accession>A0A841THQ5</accession>
<name>A0A841THQ5_9BACL</name>
<dbReference type="InterPro" id="IPR051533">
    <property type="entry name" value="WaaL-like"/>
</dbReference>
<evidence type="ECO:0000313" key="8">
    <source>
        <dbReference type="Proteomes" id="UP000574133"/>
    </source>
</evidence>
<dbReference type="GO" id="GO:0016020">
    <property type="term" value="C:membrane"/>
    <property type="evidence" value="ECO:0007669"/>
    <property type="project" value="UniProtKB-SubCell"/>
</dbReference>
<feature type="transmembrane region" description="Helical" evidence="5">
    <location>
        <begin position="20"/>
        <end position="40"/>
    </location>
</feature>
<evidence type="ECO:0000256" key="5">
    <source>
        <dbReference type="SAM" id="Phobius"/>
    </source>
</evidence>
<reference evidence="7 8" key="1">
    <citation type="submission" date="2020-08" db="EMBL/GenBank/DDBJ databases">
        <title>Cohnella phylogeny.</title>
        <authorList>
            <person name="Dunlap C."/>
        </authorList>
    </citation>
    <scope>NUCLEOTIDE SEQUENCE [LARGE SCALE GENOMIC DNA]</scope>
    <source>
        <strain evidence="7 8">DSM 103658</strain>
    </source>
</reference>
<dbReference type="PANTHER" id="PTHR37422:SF13">
    <property type="entry name" value="LIPOPOLYSACCHARIDE BIOSYNTHESIS PROTEIN PA4999-RELATED"/>
    <property type="match status" value="1"/>
</dbReference>
<keyword evidence="3 5" id="KW-1133">Transmembrane helix</keyword>
<feature type="transmembrane region" description="Helical" evidence="5">
    <location>
        <begin position="449"/>
        <end position="469"/>
    </location>
</feature>
<feature type="transmembrane region" description="Helical" evidence="5">
    <location>
        <begin position="541"/>
        <end position="561"/>
    </location>
</feature>
<keyword evidence="8" id="KW-1185">Reference proteome</keyword>
<feature type="transmembrane region" description="Helical" evidence="5">
    <location>
        <begin position="147"/>
        <end position="164"/>
    </location>
</feature>
<comment type="caution">
    <text evidence="7">The sequence shown here is derived from an EMBL/GenBank/DDBJ whole genome shotgun (WGS) entry which is preliminary data.</text>
</comment>
<organism evidence="7 8">
    <name type="scientific">Cohnella lubricantis</name>
    <dbReference type="NCBI Taxonomy" id="2163172"/>
    <lineage>
        <taxon>Bacteria</taxon>
        <taxon>Bacillati</taxon>
        <taxon>Bacillota</taxon>
        <taxon>Bacilli</taxon>
        <taxon>Bacillales</taxon>
        <taxon>Paenibacillaceae</taxon>
        <taxon>Cohnella</taxon>
    </lineage>
</organism>
<protein>
    <submittedName>
        <fullName evidence="7">O-antigen ligase family protein</fullName>
    </submittedName>
</protein>
<feature type="domain" description="O-antigen ligase-related" evidence="6">
    <location>
        <begin position="300"/>
        <end position="456"/>
    </location>
</feature>
<keyword evidence="4 5" id="KW-0472">Membrane</keyword>
<feature type="transmembrane region" description="Helical" evidence="5">
    <location>
        <begin position="481"/>
        <end position="498"/>
    </location>
</feature>
<dbReference type="RefSeq" id="WP_185180034.1">
    <property type="nucleotide sequence ID" value="NZ_CBCSEP010000003.1"/>
</dbReference>
<feature type="transmembrane region" description="Helical" evidence="5">
    <location>
        <begin position="237"/>
        <end position="253"/>
    </location>
</feature>
<keyword evidence="2 5" id="KW-0812">Transmembrane</keyword>
<sequence>MKAKQQVKSKKVNAAQTIPAWGWAIFALLALFSITWPFQYGFFNGAGLHSMSQFYFEKKLYYGVLFAFPAFVLAIVKFARKEALERRHLLAIAGLILPIMYMIGTWHAESAYLARNTFYSSLTLYAFFILGILIADQPRLLQWIIRLYFGIGSILVIVSFSYLLGNKYLLDALSFGDGVRLTSVFTYANAYAAFLLTLLLIALFEMTRDVSRNVKLLYGFMLVPIVTSLLLTLSRGAMLMLPIVAIIALLLVGMRRQVWLLVYFVLALLISLAIQSDLADRGIDVYNRIQQQMAAGQPVSTVGFFASTSIGGWIRLLIAALVMTAFVYVAERFDRRTMTEATQKRFGRLLIPFVLVIVSIVGAAVLKAGWLNSLLPAQLEARIGNLTLNTHSVLERFVFYKDSIKMWKLHPIIGGGGGTWEALYDTYQMYPYLSAQPHSYLFELLLDTGLIGIVIIGGGIIALIASYLFRYFKNRLDDRENTVLYALIPISVLLHSLIDFEMSYLFFGLLVFFCLGVLAGQHREPILNEQKLAVHFRIRGGTAAVWGVLLIYLIVVISNSFSANSNLYKSATWASQQKPLEELVEPLTNGLKKVSDHPFIYGQLINYYLTAYQQTNDQQYSTLAHQYIDELKKAEPHFRITPRLEISLAELERKTDEEARLIDEAIANAPFDVTFYEEAIQTRYQLWTQYSEVGDEENKQKQADAIKAIADAYTEKSNELKKVPKAITIVRPFVLSEDALTKIGNVQP</sequence>
<evidence type="ECO:0000256" key="1">
    <source>
        <dbReference type="ARBA" id="ARBA00004141"/>
    </source>
</evidence>
<dbReference type="GO" id="GO:0016874">
    <property type="term" value="F:ligase activity"/>
    <property type="evidence" value="ECO:0007669"/>
    <property type="project" value="UniProtKB-KW"/>
</dbReference>
<evidence type="ECO:0000259" key="6">
    <source>
        <dbReference type="Pfam" id="PF04932"/>
    </source>
</evidence>
<keyword evidence="7" id="KW-0436">Ligase</keyword>